<sequence>MKIEDINSIISTLGTVANSARIGDFDQELSKALVSQNQKLSDDSKIGSVEEFRDKLTKYGSYAFLNILNAEKINEKIEQKRQELKELLGLNDTKNLSKDKIADLNKILEDSLDDYKKELLAKLQNNAILEKAQNINSKNNLSNFTLSDLISLV</sequence>
<keyword evidence="1" id="KW-0175">Coiled coil</keyword>
<dbReference type="EMBL" id="UFVD01000001">
    <property type="protein sequence ID" value="SUX10298.1"/>
    <property type="molecule type" value="Genomic_DNA"/>
</dbReference>
<name>A0A381DHZ3_9BACT</name>
<dbReference type="RefSeq" id="WP_089182725.1">
    <property type="nucleotide sequence ID" value="NZ_CP043427.1"/>
</dbReference>
<dbReference type="STRING" id="32024.GCA_000788295_00610"/>
<evidence type="ECO:0000256" key="1">
    <source>
        <dbReference type="SAM" id="Coils"/>
    </source>
</evidence>
<dbReference type="GeneID" id="93090925"/>
<dbReference type="AlphaFoldDB" id="A0A381DHZ3"/>
<evidence type="ECO:0000313" key="3">
    <source>
        <dbReference type="Proteomes" id="UP000254920"/>
    </source>
</evidence>
<protein>
    <submittedName>
        <fullName evidence="2">Response regulator</fullName>
    </submittedName>
</protein>
<feature type="coiled-coil region" evidence="1">
    <location>
        <begin position="67"/>
        <end position="132"/>
    </location>
</feature>
<gene>
    <name evidence="2" type="primary">ompR_1</name>
    <name evidence="2" type="ORF">NCTC12475_00485</name>
</gene>
<keyword evidence="3" id="KW-1185">Reference proteome</keyword>
<evidence type="ECO:0000313" key="2">
    <source>
        <dbReference type="EMBL" id="SUX10298.1"/>
    </source>
</evidence>
<organism evidence="2 3">
    <name type="scientific">Campylobacter sputorum subsp. sputorum</name>
    <dbReference type="NCBI Taxonomy" id="32024"/>
    <lineage>
        <taxon>Bacteria</taxon>
        <taxon>Pseudomonadati</taxon>
        <taxon>Campylobacterota</taxon>
        <taxon>Epsilonproteobacteria</taxon>
        <taxon>Campylobacterales</taxon>
        <taxon>Campylobacteraceae</taxon>
        <taxon>Campylobacter</taxon>
    </lineage>
</organism>
<proteinExistence type="predicted"/>
<reference evidence="2 3" key="1">
    <citation type="submission" date="2018-06" db="EMBL/GenBank/DDBJ databases">
        <authorList>
            <consortium name="Pathogen Informatics"/>
            <person name="Doyle S."/>
        </authorList>
    </citation>
    <scope>NUCLEOTIDE SEQUENCE [LARGE SCALE GENOMIC DNA]</scope>
    <source>
        <strain evidence="2 3">NCTC12475</strain>
    </source>
</reference>
<accession>A0A381DHZ3</accession>
<dbReference type="Proteomes" id="UP000254920">
    <property type="component" value="Unassembled WGS sequence"/>
</dbReference>